<protein>
    <submittedName>
        <fullName evidence="1">Uncharacterized protein</fullName>
    </submittedName>
</protein>
<dbReference type="Proteomes" id="UP000826656">
    <property type="component" value="Unassembled WGS sequence"/>
</dbReference>
<gene>
    <name evidence="1" type="ORF">KY290_034201</name>
</gene>
<sequence>MRFMWNSNSKLDNKCMNWINQSDHKLPASLLDSELEGHPSGKVLGLCLHSWDRNDILGVSIDNEGGS</sequence>
<reference evidence="1 2" key="1">
    <citation type="journal article" date="2021" name="bioRxiv">
        <title>Chromosome-scale and haplotype-resolved genome assembly of a tetraploid potato cultivar.</title>
        <authorList>
            <person name="Sun H."/>
            <person name="Jiao W.-B."/>
            <person name="Krause K."/>
            <person name="Campoy J.A."/>
            <person name="Goel M."/>
            <person name="Folz-Donahue K."/>
            <person name="Kukat C."/>
            <person name="Huettel B."/>
            <person name="Schneeberger K."/>
        </authorList>
    </citation>
    <scope>NUCLEOTIDE SEQUENCE [LARGE SCALE GENOMIC DNA]</scope>
    <source>
        <strain evidence="1">SolTubOtavaFocal</strain>
        <tissue evidence="1">Leaves</tissue>
    </source>
</reference>
<name>A0ABQ7U3W0_SOLTU</name>
<organism evidence="1 2">
    <name type="scientific">Solanum tuberosum</name>
    <name type="common">Potato</name>
    <dbReference type="NCBI Taxonomy" id="4113"/>
    <lineage>
        <taxon>Eukaryota</taxon>
        <taxon>Viridiplantae</taxon>
        <taxon>Streptophyta</taxon>
        <taxon>Embryophyta</taxon>
        <taxon>Tracheophyta</taxon>
        <taxon>Spermatophyta</taxon>
        <taxon>Magnoliopsida</taxon>
        <taxon>eudicotyledons</taxon>
        <taxon>Gunneridae</taxon>
        <taxon>Pentapetalae</taxon>
        <taxon>asterids</taxon>
        <taxon>lamiids</taxon>
        <taxon>Solanales</taxon>
        <taxon>Solanaceae</taxon>
        <taxon>Solanoideae</taxon>
        <taxon>Solaneae</taxon>
        <taxon>Solanum</taxon>
    </lineage>
</organism>
<keyword evidence="2" id="KW-1185">Reference proteome</keyword>
<evidence type="ECO:0000313" key="2">
    <source>
        <dbReference type="Proteomes" id="UP000826656"/>
    </source>
</evidence>
<dbReference type="EMBL" id="JAIVGD010000026">
    <property type="protein sequence ID" value="KAH0741158.1"/>
    <property type="molecule type" value="Genomic_DNA"/>
</dbReference>
<accession>A0ABQ7U3W0</accession>
<proteinExistence type="predicted"/>
<comment type="caution">
    <text evidence="1">The sequence shown here is derived from an EMBL/GenBank/DDBJ whole genome shotgun (WGS) entry which is preliminary data.</text>
</comment>
<evidence type="ECO:0000313" key="1">
    <source>
        <dbReference type="EMBL" id="KAH0741158.1"/>
    </source>
</evidence>